<evidence type="ECO:0000259" key="2">
    <source>
        <dbReference type="Pfam" id="PF01757"/>
    </source>
</evidence>
<feature type="transmembrane region" description="Helical" evidence="1">
    <location>
        <begin position="257"/>
        <end position="274"/>
    </location>
</feature>
<evidence type="ECO:0000256" key="1">
    <source>
        <dbReference type="SAM" id="Phobius"/>
    </source>
</evidence>
<feature type="transmembrane region" description="Helical" evidence="1">
    <location>
        <begin position="300"/>
        <end position="319"/>
    </location>
</feature>
<name>A0ABP7PTN4_9BACT</name>
<reference evidence="4" key="1">
    <citation type="journal article" date="2019" name="Int. J. Syst. Evol. Microbiol.">
        <title>The Global Catalogue of Microorganisms (GCM) 10K type strain sequencing project: providing services to taxonomists for standard genome sequencing and annotation.</title>
        <authorList>
            <consortium name="The Broad Institute Genomics Platform"/>
            <consortium name="The Broad Institute Genome Sequencing Center for Infectious Disease"/>
            <person name="Wu L."/>
            <person name="Ma J."/>
        </authorList>
    </citation>
    <scope>NUCLEOTIDE SEQUENCE [LARGE SCALE GENOMIC DNA]</scope>
    <source>
        <strain evidence="4">JCM 17217</strain>
    </source>
</reference>
<accession>A0ABP7PTN4</accession>
<keyword evidence="4" id="KW-1185">Reference proteome</keyword>
<dbReference type="InterPro" id="IPR050879">
    <property type="entry name" value="Acyltransferase_3"/>
</dbReference>
<feature type="domain" description="Acyltransferase 3" evidence="2">
    <location>
        <begin position="25"/>
        <end position="348"/>
    </location>
</feature>
<feature type="transmembrane region" description="Helical" evidence="1">
    <location>
        <begin position="172"/>
        <end position="191"/>
    </location>
</feature>
<comment type="caution">
    <text evidence="3">The sequence shown here is derived from an EMBL/GenBank/DDBJ whole genome shotgun (WGS) entry which is preliminary data.</text>
</comment>
<protein>
    <recommendedName>
        <fullName evidence="2">Acyltransferase 3 domain-containing protein</fullName>
    </recommendedName>
</protein>
<dbReference type="EMBL" id="BAABDI010000008">
    <property type="protein sequence ID" value="GAA3970903.1"/>
    <property type="molecule type" value="Genomic_DNA"/>
</dbReference>
<sequence length="367" mass="41860">MTFFFIALPSGPTMPSAAPPLAYRPGLDAVRSVAILLVVVGHWALPRFPISLMGSMTFFVLSGYFISGIVWKQEVYVGAPGRWQRRLGVFYLRRMVRTLPPYYLSLALGFALPLVTLHEYPGWFLVPVSNLLFFRMQHWAEGVGHYWTLSVDEQFYVLWPVLLAVLPKRVRWLGLVAGCGLVFRLVVGLWLKKGLTFALLPGCLDLLAVGAILRHVEQQPVVRQLARLHWVALGWAVWAALWAVLNAMGEYQAWELIYATVGSIPAALTMNWAIHQPTRPPAENRLLAAMRWVGQRSYGCYLYHLLLPVVYQRFIFRIFPAAETRQFWLSPLPTVLLLLPVLLLLAAASWRWLEAPLNRWKNRLAYE</sequence>
<proteinExistence type="predicted"/>
<feature type="transmembrane region" description="Helical" evidence="1">
    <location>
        <begin position="228"/>
        <end position="245"/>
    </location>
</feature>
<evidence type="ECO:0000313" key="4">
    <source>
        <dbReference type="Proteomes" id="UP001501556"/>
    </source>
</evidence>
<evidence type="ECO:0000313" key="3">
    <source>
        <dbReference type="EMBL" id="GAA3970903.1"/>
    </source>
</evidence>
<dbReference type="Pfam" id="PF01757">
    <property type="entry name" value="Acyl_transf_3"/>
    <property type="match status" value="1"/>
</dbReference>
<organism evidence="3 4">
    <name type="scientific">Hymenobacter antarcticus</name>
    <dbReference type="NCBI Taxonomy" id="486270"/>
    <lineage>
        <taxon>Bacteria</taxon>
        <taxon>Pseudomonadati</taxon>
        <taxon>Bacteroidota</taxon>
        <taxon>Cytophagia</taxon>
        <taxon>Cytophagales</taxon>
        <taxon>Hymenobacteraceae</taxon>
        <taxon>Hymenobacter</taxon>
    </lineage>
</organism>
<keyword evidence="1" id="KW-0812">Transmembrane</keyword>
<dbReference type="PANTHER" id="PTHR23028">
    <property type="entry name" value="ACETYLTRANSFERASE"/>
    <property type="match status" value="1"/>
</dbReference>
<feature type="transmembrane region" description="Helical" evidence="1">
    <location>
        <begin position="102"/>
        <end position="126"/>
    </location>
</feature>
<dbReference type="InterPro" id="IPR002656">
    <property type="entry name" value="Acyl_transf_3_dom"/>
</dbReference>
<feature type="transmembrane region" description="Helical" evidence="1">
    <location>
        <begin position="331"/>
        <end position="353"/>
    </location>
</feature>
<feature type="transmembrane region" description="Helical" evidence="1">
    <location>
        <begin position="197"/>
        <end position="216"/>
    </location>
</feature>
<keyword evidence="1" id="KW-0472">Membrane</keyword>
<keyword evidence="1" id="KW-1133">Transmembrane helix</keyword>
<feature type="transmembrane region" description="Helical" evidence="1">
    <location>
        <begin position="52"/>
        <end position="71"/>
    </location>
</feature>
<dbReference type="PANTHER" id="PTHR23028:SF53">
    <property type="entry name" value="ACYL_TRANSF_3 DOMAIN-CONTAINING PROTEIN"/>
    <property type="match status" value="1"/>
</dbReference>
<gene>
    <name evidence="3" type="ORF">GCM10022407_15960</name>
</gene>
<dbReference type="Proteomes" id="UP001501556">
    <property type="component" value="Unassembled WGS sequence"/>
</dbReference>